<evidence type="ECO:0000256" key="1">
    <source>
        <dbReference type="SAM" id="MobiDB-lite"/>
    </source>
</evidence>
<evidence type="ECO:0000313" key="3">
    <source>
        <dbReference type="Proteomes" id="UP000250235"/>
    </source>
</evidence>
<sequence>MAASFYSNSVHVDFESSLAMGEPGMVSMFQALIASGLQGFLGCPTVVYEESLVEFFANGTVRNGLVVSTVNGVAVEISEKLFAETFDLPVDGLADISEMPKDKIFDARSIVSLTGEPVTLSGLKSQMKMHYRLLCDIMAKSISVKAGSFNAITVEKFSLFTAVFCDVQMNWGRVLFGFLKKMVTPGTKRAKGFAIQISLLLESVPNLELGASSEFPSSKILTDKTIHRYIAVIDKSGAQEPADAPKVKKAPKTKVASRKRPADIPSVVPVVKKERTSKKKSTLEIVVVAQEAIPIQSVPVSPTIEPMLVDSVNEEEMQDENVQSAEAKIDKDEAMSLDDLILSIPADIPLPSVSIEITKIKMGTQIKIPGVDEKLCYLASLPQITADDKGKALLVEKDPVKGHPAREHYFSICANIDLLVKLREQIIEEVDRLFHSFSFKKLASINVEEMSKKEDLALYWGETESIHEALSRKRYILLKYREMLVRKFLQSWKKNFKPGEGTSATDLQVIDMLWERHLDVLQEFSKQKITHGLLWDRPCCSTIFEGSPRDRGVVIARTNTNTSSRCWIRTMIYVNGVWTVEPCADRWVNIPQMVFSNEVPRQRQYVDTLPTTSKFFRLMTKRWADICFEVVDFCASRSLLPVGSLQFCRSLPLVEPVFRVSPSQSSVFAFRVSQFCSVFVDFSVFSCLPTTNITVFLSSIARERTVLRNVQRSVSVVHPNVQFLDQHISSPNSSEDSSMNFENTDIDDTATAPAFFLPGSTTVSLDITKALNQLQASLNKISNRDDGAALNDTILMHLHDIEKKFTARFDAQDRWIGALRNDSNDQRNLLSLEFNSSHKKLHTQIAAASIDQIDMQRKMTELNAKVDAIAMNLERVKRDAEATKEAILHQLFEFQSQAQENHIILTTQLGQLIEDLNRGGNDKKGEGVSSRGPQPTRAHVPVRVERRPLPTREPSPDAQSSGQYLSAEQAAEFVSFLSSSIFESSAVDIQLYLRLGHHLATGILQLVPCDWYFATAGYKRKEHLLNLSTKSKRCRINLFKRHRFVIALFKSCASYQLLILDFFESSMLTSSLMLAASSSCHADVIIAESRYLVTSIQQLISSFFALLIPDFYCSSSSSTFLQQTS</sequence>
<evidence type="ECO:0000313" key="2">
    <source>
        <dbReference type="EMBL" id="KZV18569.1"/>
    </source>
</evidence>
<keyword evidence="3" id="KW-1185">Reference proteome</keyword>
<name>A0A2Z7AHJ3_9LAMI</name>
<feature type="compositionally biased region" description="Basic residues" evidence="1">
    <location>
        <begin position="247"/>
        <end position="259"/>
    </location>
</feature>
<accession>A0A2Z7AHJ3</accession>
<dbReference type="OrthoDB" id="660555at2759"/>
<feature type="region of interest" description="Disordered" evidence="1">
    <location>
        <begin position="241"/>
        <end position="260"/>
    </location>
</feature>
<feature type="region of interest" description="Disordered" evidence="1">
    <location>
        <begin position="916"/>
        <end position="962"/>
    </location>
</feature>
<dbReference type="Proteomes" id="UP000250235">
    <property type="component" value="Unassembled WGS sequence"/>
</dbReference>
<dbReference type="EMBL" id="KV017370">
    <property type="protein sequence ID" value="KZV18569.1"/>
    <property type="molecule type" value="Genomic_DNA"/>
</dbReference>
<protein>
    <recommendedName>
        <fullName evidence="4">Dystroglycan-like</fullName>
    </recommendedName>
</protein>
<evidence type="ECO:0008006" key="4">
    <source>
        <dbReference type="Google" id="ProtNLM"/>
    </source>
</evidence>
<reference evidence="2 3" key="1">
    <citation type="journal article" date="2015" name="Proc. Natl. Acad. Sci. U.S.A.">
        <title>The resurrection genome of Boea hygrometrica: A blueprint for survival of dehydration.</title>
        <authorList>
            <person name="Xiao L."/>
            <person name="Yang G."/>
            <person name="Zhang L."/>
            <person name="Yang X."/>
            <person name="Zhao S."/>
            <person name="Ji Z."/>
            <person name="Zhou Q."/>
            <person name="Hu M."/>
            <person name="Wang Y."/>
            <person name="Chen M."/>
            <person name="Xu Y."/>
            <person name="Jin H."/>
            <person name="Xiao X."/>
            <person name="Hu G."/>
            <person name="Bao F."/>
            <person name="Hu Y."/>
            <person name="Wan P."/>
            <person name="Li L."/>
            <person name="Deng X."/>
            <person name="Kuang T."/>
            <person name="Xiang C."/>
            <person name="Zhu J.K."/>
            <person name="Oliver M.J."/>
            <person name="He Y."/>
        </authorList>
    </citation>
    <scope>NUCLEOTIDE SEQUENCE [LARGE SCALE GENOMIC DNA]</scope>
    <source>
        <strain evidence="3">cv. XS01</strain>
    </source>
</reference>
<dbReference type="AlphaFoldDB" id="A0A2Z7AHJ3"/>
<gene>
    <name evidence="2" type="ORF">F511_42530</name>
</gene>
<proteinExistence type="predicted"/>
<organism evidence="2 3">
    <name type="scientific">Dorcoceras hygrometricum</name>
    <dbReference type="NCBI Taxonomy" id="472368"/>
    <lineage>
        <taxon>Eukaryota</taxon>
        <taxon>Viridiplantae</taxon>
        <taxon>Streptophyta</taxon>
        <taxon>Embryophyta</taxon>
        <taxon>Tracheophyta</taxon>
        <taxon>Spermatophyta</taxon>
        <taxon>Magnoliopsida</taxon>
        <taxon>eudicotyledons</taxon>
        <taxon>Gunneridae</taxon>
        <taxon>Pentapetalae</taxon>
        <taxon>asterids</taxon>
        <taxon>lamiids</taxon>
        <taxon>Lamiales</taxon>
        <taxon>Gesneriaceae</taxon>
        <taxon>Didymocarpoideae</taxon>
        <taxon>Trichosporeae</taxon>
        <taxon>Loxocarpinae</taxon>
        <taxon>Dorcoceras</taxon>
    </lineage>
</organism>
<feature type="compositionally biased region" description="Basic and acidic residues" evidence="1">
    <location>
        <begin position="916"/>
        <end position="926"/>
    </location>
</feature>